<comment type="caution">
    <text evidence="12">The sequence shown here is derived from an EMBL/GenBank/DDBJ whole genome shotgun (WGS) entry which is preliminary data.</text>
</comment>
<dbReference type="PANTHER" id="PTHR11649">
    <property type="entry name" value="MSS1/TRME-RELATED GTP-BINDING PROTEIN"/>
    <property type="match status" value="1"/>
</dbReference>
<dbReference type="Proteomes" id="UP000430692">
    <property type="component" value="Unassembled WGS sequence"/>
</dbReference>
<evidence type="ECO:0000256" key="7">
    <source>
        <dbReference type="ARBA" id="ARBA00023134"/>
    </source>
</evidence>
<evidence type="ECO:0000256" key="8">
    <source>
        <dbReference type="ARBA" id="ARBA00023210"/>
    </source>
</evidence>
<gene>
    <name evidence="10" type="primary">engB</name>
    <name evidence="12" type="ORF">GSM42_19630</name>
</gene>
<dbReference type="HAMAP" id="MF_00321">
    <property type="entry name" value="GTPase_EngB"/>
    <property type="match status" value="1"/>
</dbReference>
<dbReference type="InterPro" id="IPR027417">
    <property type="entry name" value="P-loop_NTPase"/>
</dbReference>
<keyword evidence="8 10" id="KW-0717">Septation</keyword>
<dbReference type="NCBIfam" id="TIGR03598">
    <property type="entry name" value="GTPase_YsxC"/>
    <property type="match status" value="1"/>
</dbReference>
<keyword evidence="9 10" id="KW-0131">Cell cycle</keyword>
<keyword evidence="5 10" id="KW-0547">Nucleotide-binding</keyword>
<evidence type="ECO:0000313" key="12">
    <source>
        <dbReference type="EMBL" id="MXQ55895.1"/>
    </source>
</evidence>
<reference evidence="12 13" key="1">
    <citation type="submission" date="2019-12" db="EMBL/GenBank/DDBJ databases">
        <title>Whole-genome analyses of novel actinobacteria.</title>
        <authorList>
            <person name="Sahin N."/>
            <person name="Saygin H."/>
        </authorList>
    </citation>
    <scope>NUCLEOTIDE SEQUENCE [LARGE SCALE GENOMIC DNA]</scope>
    <source>
        <strain evidence="12 13">KC615</strain>
    </source>
</reference>
<evidence type="ECO:0000256" key="4">
    <source>
        <dbReference type="ARBA" id="ARBA00022723"/>
    </source>
</evidence>
<dbReference type="Pfam" id="PF01926">
    <property type="entry name" value="MMR_HSR1"/>
    <property type="match status" value="1"/>
</dbReference>
<dbReference type="AlphaFoldDB" id="A0A6I4W132"/>
<evidence type="ECO:0000313" key="13">
    <source>
        <dbReference type="Proteomes" id="UP000430692"/>
    </source>
</evidence>
<evidence type="ECO:0000256" key="3">
    <source>
        <dbReference type="ARBA" id="ARBA00022618"/>
    </source>
</evidence>
<dbReference type="GO" id="GO:0005829">
    <property type="term" value="C:cytosol"/>
    <property type="evidence" value="ECO:0007669"/>
    <property type="project" value="TreeGrafter"/>
</dbReference>
<evidence type="ECO:0000259" key="11">
    <source>
        <dbReference type="PROSITE" id="PS51706"/>
    </source>
</evidence>
<keyword evidence="13" id="KW-1185">Reference proteome</keyword>
<dbReference type="SUPFAM" id="SSF52540">
    <property type="entry name" value="P-loop containing nucleoside triphosphate hydrolases"/>
    <property type="match status" value="1"/>
</dbReference>
<dbReference type="Gene3D" id="3.40.50.300">
    <property type="entry name" value="P-loop containing nucleotide triphosphate hydrolases"/>
    <property type="match status" value="1"/>
</dbReference>
<dbReference type="InterPro" id="IPR006073">
    <property type="entry name" value="GTP-bd"/>
</dbReference>
<dbReference type="RefSeq" id="WP_160803247.1">
    <property type="nucleotide sequence ID" value="NZ_WUUL01000021.1"/>
</dbReference>
<keyword evidence="3 10" id="KW-0132">Cell division</keyword>
<organism evidence="12 13">
    <name type="scientific">Shimazuella alba</name>
    <dbReference type="NCBI Taxonomy" id="2690964"/>
    <lineage>
        <taxon>Bacteria</taxon>
        <taxon>Bacillati</taxon>
        <taxon>Bacillota</taxon>
        <taxon>Bacilli</taxon>
        <taxon>Bacillales</taxon>
        <taxon>Thermoactinomycetaceae</taxon>
        <taxon>Shimazuella</taxon>
    </lineage>
</organism>
<proteinExistence type="inferred from homology"/>
<evidence type="ECO:0000256" key="5">
    <source>
        <dbReference type="ARBA" id="ARBA00022741"/>
    </source>
</evidence>
<keyword evidence="6" id="KW-0460">Magnesium</keyword>
<dbReference type="CDD" id="cd01876">
    <property type="entry name" value="YihA_EngB"/>
    <property type="match status" value="1"/>
</dbReference>
<dbReference type="GO" id="GO:0000917">
    <property type="term" value="P:division septum assembly"/>
    <property type="evidence" value="ECO:0007669"/>
    <property type="project" value="UniProtKB-KW"/>
</dbReference>
<comment type="cofactor">
    <cofactor evidence="1">
        <name>Mg(2+)</name>
        <dbReference type="ChEBI" id="CHEBI:18420"/>
    </cofactor>
</comment>
<dbReference type="InterPro" id="IPR019987">
    <property type="entry name" value="GTP-bd_ribosome_bio_YsxC"/>
</dbReference>
<dbReference type="PANTHER" id="PTHR11649:SF13">
    <property type="entry name" value="ENGB-TYPE G DOMAIN-CONTAINING PROTEIN"/>
    <property type="match status" value="1"/>
</dbReference>
<keyword evidence="4" id="KW-0479">Metal-binding</keyword>
<name>A0A6I4W132_9BACL</name>
<dbReference type="GO" id="GO:0005525">
    <property type="term" value="F:GTP binding"/>
    <property type="evidence" value="ECO:0007669"/>
    <property type="project" value="UniProtKB-UniRule"/>
</dbReference>
<dbReference type="EMBL" id="WUUL01000021">
    <property type="protein sequence ID" value="MXQ55895.1"/>
    <property type="molecule type" value="Genomic_DNA"/>
</dbReference>
<evidence type="ECO:0000256" key="2">
    <source>
        <dbReference type="ARBA" id="ARBA00009638"/>
    </source>
</evidence>
<comment type="function">
    <text evidence="10">Necessary for normal cell division and for the maintenance of normal septation.</text>
</comment>
<comment type="similarity">
    <text evidence="2 10">Belongs to the TRAFAC class TrmE-Era-EngA-EngB-Septin-like GTPase superfamily. EngB GTPase family.</text>
</comment>
<dbReference type="InterPro" id="IPR030393">
    <property type="entry name" value="G_ENGB_dom"/>
</dbReference>
<accession>A0A6I4W132</accession>
<sequence>MKITQVEFMTSAVLPDQYPTENRPEIALSGRSNVGKSSLINCLVNRKNIARISSKPGKTQTINFFLVNESVVFADVPGYGFAKVSKKIRESWGKMMETYFTKRENLVSVVQIVDLRHPPSKDDQNMYQFLKHYQIPVIVAATKADKLPKSKWHKHLKVVKEVLQMDSSDALILFSAETKMGKEELLAEIQQRIGQSVEE</sequence>
<keyword evidence="7 10" id="KW-0342">GTP-binding</keyword>
<evidence type="ECO:0000256" key="9">
    <source>
        <dbReference type="ARBA" id="ARBA00023306"/>
    </source>
</evidence>
<feature type="domain" description="EngB-type G" evidence="11">
    <location>
        <begin position="22"/>
        <end position="195"/>
    </location>
</feature>
<dbReference type="FunFam" id="3.40.50.300:FF:000098">
    <property type="entry name" value="Probable GTP-binding protein EngB"/>
    <property type="match status" value="1"/>
</dbReference>
<evidence type="ECO:0000256" key="10">
    <source>
        <dbReference type="HAMAP-Rule" id="MF_00321"/>
    </source>
</evidence>
<evidence type="ECO:0000256" key="6">
    <source>
        <dbReference type="ARBA" id="ARBA00022842"/>
    </source>
</evidence>
<dbReference type="PROSITE" id="PS51706">
    <property type="entry name" value="G_ENGB"/>
    <property type="match status" value="1"/>
</dbReference>
<dbReference type="GO" id="GO:0046872">
    <property type="term" value="F:metal ion binding"/>
    <property type="evidence" value="ECO:0007669"/>
    <property type="project" value="UniProtKB-KW"/>
</dbReference>
<protein>
    <recommendedName>
        <fullName evidence="10">Probable GTP-binding protein EngB</fullName>
    </recommendedName>
</protein>
<evidence type="ECO:0000256" key="1">
    <source>
        <dbReference type="ARBA" id="ARBA00001946"/>
    </source>
</evidence>